<dbReference type="SUPFAM" id="SSF50151">
    <property type="entry name" value="SacY-like RNA-binding domain"/>
    <property type="match status" value="1"/>
</dbReference>
<dbReference type="GO" id="GO:0006355">
    <property type="term" value="P:regulation of DNA-templated transcription"/>
    <property type="evidence" value="ECO:0007669"/>
    <property type="project" value="InterPro"/>
</dbReference>
<dbReference type="NCBIfam" id="NF046042">
    <property type="entry name" value="LicT"/>
    <property type="match status" value="1"/>
</dbReference>
<evidence type="ECO:0000256" key="1">
    <source>
        <dbReference type="ARBA" id="ARBA00022737"/>
    </source>
</evidence>
<evidence type="ECO:0000259" key="2">
    <source>
        <dbReference type="PROSITE" id="PS51372"/>
    </source>
</evidence>
<evidence type="ECO:0000313" key="3">
    <source>
        <dbReference type="EMBL" id="RGC15816.1"/>
    </source>
</evidence>
<dbReference type="PROSITE" id="PS51372">
    <property type="entry name" value="PRD_2"/>
    <property type="match status" value="2"/>
</dbReference>
<dbReference type="Gene3D" id="1.10.1790.10">
    <property type="entry name" value="PRD domain"/>
    <property type="match status" value="2"/>
</dbReference>
<feature type="domain" description="PRD" evidence="2">
    <location>
        <begin position="171"/>
        <end position="279"/>
    </location>
</feature>
<comment type="caution">
    <text evidence="3">The sequence shown here is derived from an EMBL/GenBank/DDBJ whole genome shotgun (WGS) entry which is preliminary data.</text>
</comment>
<dbReference type="InterPro" id="IPR036634">
    <property type="entry name" value="PRD_sf"/>
</dbReference>
<dbReference type="PANTHER" id="PTHR30185">
    <property type="entry name" value="CRYPTIC BETA-GLUCOSIDE BGL OPERON ANTITERMINATOR"/>
    <property type="match status" value="1"/>
</dbReference>
<dbReference type="InterPro" id="IPR036650">
    <property type="entry name" value="CAT_RNA-bd_dom_sf"/>
</dbReference>
<dbReference type="PANTHER" id="PTHR30185:SF15">
    <property type="entry name" value="CRYPTIC BETA-GLUCOSIDE BGL OPERON ANTITERMINATOR"/>
    <property type="match status" value="1"/>
</dbReference>
<dbReference type="EMBL" id="QVEV01000011">
    <property type="protein sequence ID" value="RGC15816.1"/>
    <property type="molecule type" value="Genomic_DNA"/>
</dbReference>
<reference evidence="3 4" key="1">
    <citation type="submission" date="2018-08" db="EMBL/GenBank/DDBJ databases">
        <title>A genome reference for cultivated species of the human gut microbiota.</title>
        <authorList>
            <person name="Zou Y."/>
            <person name="Xue W."/>
            <person name="Luo G."/>
        </authorList>
    </citation>
    <scope>NUCLEOTIDE SEQUENCE [LARGE SCALE GENOMIC DNA]</scope>
    <source>
        <strain evidence="3 4">OF01-2LB</strain>
    </source>
</reference>
<dbReference type="SUPFAM" id="SSF63520">
    <property type="entry name" value="PTS-regulatory domain, PRD"/>
    <property type="match status" value="2"/>
</dbReference>
<accession>A0A3E2VWT2</accession>
<name>A0A3E2VWT2_CLOIN</name>
<dbReference type="Pfam" id="PF03123">
    <property type="entry name" value="CAT_RBD"/>
    <property type="match status" value="1"/>
</dbReference>
<gene>
    <name evidence="3" type="ORF">DXA38_09080</name>
</gene>
<proteinExistence type="predicted"/>
<dbReference type="Pfam" id="PF00874">
    <property type="entry name" value="PRD"/>
    <property type="match status" value="2"/>
</dbReference>
<dbReference type="AlphaFoldDB" id="A0A3E2VWT2"/>
<evidence type="ECO:0000313" key="4">
    <source>
        <dbReference type="Proteomes" id="UP000260025"/>
    </source>
</evidence>
<dbReference type="OrthoDB" id="9813552at2"/>
<organism evidence="3 4">
    <name type="scientific">Clostridium innocuum</name>
    <dbReference type="NCBI Taxonomy" id="1522"/>
    <lineage>
        <taxon>Bacteria</taxon>
        <taxon>Bacillati</taxon>
        <taxon>Bacillota</taxon>
        <taxon>Clostridia</taxon>
        <taxon>Eubacteriales</taxon>
        <taxon>Clostridiaceae</taxon>
        <taxon>Clostridium</taxon>
    </lineage>
</organism>
<dbReference type="RefSeq" id="WP_117442914.1">
    <property type="nucleotide sequence ID" value="NZ_JAJFEN010000009.1"/>
</dbReference>
<keyword evidence="1" id="KW-0677">Repeat</keyword>
<protein>
    <submittedName>
        <fullName evidence="3">PRD domain-containing protein</fullName>
    </submittedName>
</protein>
<sequence length="279" mass="32531">MKIHKVINNNIVIVLDAAEKELILMGRGIGFKKHPGDQFDERMIEKKFTMASKEQSGHLSDLLNEIPLQEMDAAVTIMETALQKLNKKLNEGTIISLSDHIHTSIERSKDNIFVKNVLLWEIKKFYPEEYQIGKTALHIIQEKTGILLPEDEAGFIALHIVNAQMEDSVGDMYGLTKVMQEIIHIIKYTCRVSFDEESVYYYRFITHLKFFAQRLLTHTTCHEEGNDKLLEVVREQYQESYQCVRKITDFIVRNYDYCLSGEEQLYLTIHIERIVKKSK</sequence>
<dbReference type="Gene3D" id="2.30.24.10">
    <property type="entry name" value="CAT RNA-binding domain"/>
    <property type="match status" value="1"/>
</dbReference>
<dbReference type="InterPro" id="IPR004341">
    <property type="entry name" value="CAT_RNA-bd_dom"/>
</dbReference>
<feature type="domain" description="PRD" evidence="2">
    <location>
        <begin position="65"/>
        <end position="170"/>
    </location>
</feature>
<dbReference type="SMART" id="SM01061">
    <property type="entry name" value="CAT_RBD"/>
    <property type="match status" value="1"/>
</dbReference>
<dbReference type="InterPro" id="IPR050661">
    <property type="entry name" value="BglG_antiterminators"/>
</dbReference>
<dbReference type="GO" id="GO:0003723">
    <property type="term" value="F:RNA binding"/>
    <property type="evidence" value="ECO:0007669"/>
    <property type="project" value="InterPro"/>
</dbReference>
<dbReference type="Proteomes" id="UP000260025">
    <property type="component" value="Unassembled WGS sequence"/>
</dbReference>
<dbReference type="InterPro" id="IPR011608">
    <property type="entry name" value="PRD"/>
</dbReference>